<dbReference type="EMBL" id="KZ819301">
    <property type="protein sequence ID" value="PWN95970.1"/>
    <property type="molecule type" value="Genomic_DNA"/>
</dbReference>
<evidence type="ECO:0000256" key="8">
    <source>
        <dbReference type="SAM" id="Phobius"/>
    </source>
</evidence>
<keyword evidence="5 8" id="KW-1133">Transmembrane helix</keyword>
<feature type="transmembrane region" description="Helical" evidence="8">
    <location>
        <begin position="100"/>
        <end position="121"/>
    </location>
</feature>
<keyword evidence="4" id="KW-0677">Repeat</keyword>
<dbReference type="PANTHER" id="PTHR13131:SF5">
    <property type="entry name" value="CYSTINOSIN"/>
    <property type="match status" value="1"/>
</dbReference>
<dbReference type="PANTHER" id="PTHR13131">
    <property type="entry name" value="CYSTINOSIN"/>
    <property type="match status" value="1"/>
</dbReference>
<dbReference type="GO" id="GO:0005774">
    <property type="term" value="C:vacuolar membrane"/>
    <property type="evidence" value="ECO:0007669"/>
    <property type="project" value="TreeGrafter"/>
</dbReference>
<gene>
    <name evidence="9" type="ORF">FA09DRAFT_101654</name>
</gene>
<dbReference type="Gene3D" id="1.20.1280.290">
    <property type="match status" value="1"/>
</dbReference>
<keyword evidence="2" id="KW-0813">Transport</keyword>
<protein>
    <recommendedName>
        <fullName evidence="11">PQ-loop-domain-containing protein</fullName>
    </recommendedName>
</protein>
<organism evidence="9 10">
    <name type="scientific">Tilletiopsis washingtonensis</name>
    <dbReference type="NCBI Taxonomy" id="58919"/>
    <lineage>
        <taxon>Eukaryota</taxon>
        <taxon>Fungi</taxon>
        <taxon>Dikarya</taxon>
        <taxon>Basidiomycota</taxon>
        <taxon>Ustilaginomycotina</taxon>
        <taxon>Exobasidiomycetes</taxon>
        <taxon>Entylomatales</taxon>
        <taxon>Entylomatales incertae sedis</taxon>
        <taxon>Tilletiopsis</taxon>
    </lineage>
</organism>
<evidence type="ECO:0008006" key="11">
    <source>
        <dbReference type="Google" id="ProtNLM"/>
    </source>
</evidence>
<feature type="region of interest" description="Disordered" evidence="7">
    <location>
        <begin position="176"/>
        <end position="196"/>
    </location>
</feature>
<dbReference type="GO" id="GO:0012505">
    <property type="term" value="C:endomembrane system"/>
    <property type="evidence" value="ECO:0007669"/>
    <property type="project" value="UniProtKB-SubCell"/>
</dbReference>
<evidence type="ECO:0000256" key="6">
    <source>
        <dbReference type="ARBA" id="ARBA00023136"/>
    </source>
</evidence>
<evidence type="ECO:0000256" key="2">
    <source>
        <dbReference type="ARBA" id="ARBA00022448"/>
    </source>
</evidence>
<reference evidence="9 10" key="1">
    <citation type="journal article" date="2018" name="Mol. Biol. Evol.">
        <title>Broad Genomic Sampling Reveals a Smut Pathogenic Ancestry of the Fungal Clade Ustilaginomycotina.</title>
        <authorList>
            <person name="Kijpornyongpan T."/>
            <person name="Mondo S.J."/>
            <person name="Barry K."/>
            <person name="Sandor L."/>
            <person name="Lee J."/>
            <person name="Lipzen A."/>
            <person name="Pangilinan J."/>
            <person name="LaButti K."/>
            <person name="Hainaut M."/>
            <person name="Henrissat B."/>
            <person name="Grigoriev I.V."/>
            <person name="Spatafora J.W."/>
            <person name="Aime M.C."/>
        </authorList>
    </citation>
    <scope>NUCLEOTIDE SEQUENCE [LARGE SCALE GENOMIC DNA]</scope>
    <source>
        <strain evidence="9 10">MCA 4186</strain>
    </source>
</reference>
<dbReference type="STRING" id="58919.A0A316Z2F4"/>
<dbReference type="GO" id="GO:0015184">
    <property type="term" value="F:L-cystine transmembrane transporter activity"/>
    <property type="evidence" value="ECO:0007669"/>
    <property type="project" value="TreeGrafter"/>
</dbReference>
<keyword evidence="6 8" id="KW-0472">Membrane</keyword>
<dbReference type="InterPro" id="IPR005282">
    <property type="entry name" value="LC_transporter"/>
</dbReference>
<name>A0A316Z2F4_9BASI</name>
<evidence type="ECO:0000256" key="7">
    <source>
        <dbReference type="SAM" id="MobiDB-lite"/>
    </source>
</evidence>
<evidence type="ECO:0000256" key="3">
    <source>
        <dbReference type="ARBA" id="ARBA00022692"/>
    </source>
</evidence>
<sequence length="196" mass="21365">MSSLSLLSATLGWAYFTLWSLSFWPQTLLLLRRRNLAGLSPDFVLLNTLGFACYSAATLALWASSAVRQAYRERHGEWPGTHANDPQIAMNHRRRSTRGFAVTNVVLDLGGGLLSLAQLAVDARIAGNWKGVLGDPGKIGLSLLTLLFDAIIMWQHHVAFGAAIVPAEGALNYARGEAPQEERAEDEERPLLGSRA</sequence>
<proteinExistence type="predicted"/>
<dbReference type="RefSeq" id="XP_025596249.1">
    <property type="nucleotide sequence ID" value="XM_025738943.1"/>
</dbReference>
<feature type="transmembrane region" description="Helical" evidence="8">
    <location>
        <begin position="44"/>
        <end position="64"/>
    </location>
</feature>
<comment type="subcellular location">
    <subcellularLocation>
        <location evidence="1">Endomembrane system</location>
        <topology evidence="1">Multi-pass membrane protein</topology>
    </subcellularLocation>
</comment>
<dbReference type="OrthoDB" id="75720at2759"/>
<dbReference type="InterPro" id="IPR006603">
    <property type="entry name" value="PQ-loop_rpt"/>
</dbReference>
<evidence type="ECO:0000256" key="4">
    <source>
        <dbReference type="ARBA" id="ARBA00022737"/>
    </source>
</evidence>
<evidence type="ECO:0000256" key="1">
    <source>
        <dbReference type="ARBA" id="ARBA00004127"/>
    </source>
</evidence>
<evidence type="ECO:0000256" key="5">
    <source>
        <dbReference type="ARBA" id="ARBA00022989"/>
    </source>
</evidence>
<dbReference type="GO" id="GO:0000324">
    <property type="term" value="C:fungal-type vacuole"/>
    <property type="evidence" value="ECO:0007669"/>
    <property type="project" value="TreeGrafter"/>
</dbReference>
<dbReference type="SMART" id="SM00679">
    <property type="entry name" value="CTNS"/>
    <property type="match status" value="2"/>
</dbReference>
<dbReference type="Proteomes" id="UP000245946">
    <property type="component" value="Unassembled WGS sequence"/>
</dbReference>
<keyword evidence="10" id="KW-1185">Reference proteome</keyword>
<keyword evidence="3 8" id="KW-0812">Transmembrane</keyword>
<dbReference type="GeneID" id="37266489"/>
<evidence type="ECO:0000313" key="10">
    <source>
        <dbReference type="Proteomes" id="UP000245946"/>
    </source>
</evidence>
<evidence type="ECO:0000313" key="9">
    <source>
        <dbReference type="EMBL" id="PWN95970.1"/>
    </source>
</evidence>
<dbReference type="AlphaFoldDB" id="A0A316Z2F4"/>
<accession>A0A316Z2F4</accession>
<dbReference type="Pfam" id="PF04193">
    <property type="entry name" value="PQ-loop"/>
    <property type="match status" value="2"/>
</dbReference>